<dbReference type="Proteomes" id="UP001301152">
    <property type="component" value="Unassembled WGS sequence"/>
</dbReference>
<dbReference type="Gene3D" id="3.90.550.20">
    <property type="match status" value="1"/>
</dbReference>
<organism evidence="2 3">
    <name type="scientific">Acetobacter thailandicus</name>
    <dbReference type="NCBI Taxonomy" id="1502842"/>
    <lineage>
        <taxon>Bacteria</taxon>
        <taxon>Pseudomonadati</taxon>
        <taxon>Pseudomonadota</taxon>
        <taxon>Alphaproteobacteria</taxon>
        <taxon>Acetobacterales</taxon>
        <taxon>Acetobacteraceae</taxon>
        <taxon>Acetobacter</taxon>
    </lineage>
</organism>
<protein>
    <submittedName>
        <fullName evidence="2">Uncharacterized protein</fullName>
    </submittedName>
</protein>
<dbReference type="SUPFAM" id="SSF53448">
    <property type="entry name" value="Nucleotide-diphospho-sugar transferases"/>
    <property type="match status" value="1"/>
</dbReference>
<gene>
    <name evidence="2" type="ORF">OQ497_11585</name>
</gene>
<proteinExistence type="predicted"/>
<sequence>MSEIIETSASIHTFRNYRNRSRNNTPINESINTPPLEEEIPVSSDNKSVTEFDIKSIGFDINAKEYFQKNGINSIEDSFNIANILHANKSVKEAAVIYGLGFRLHSKEPNKYPLAQTFLQKRLLCLLKAGIEPPRHEIDLLRGYNIPYANYIEGIALAWRENKGEEALKHMKNAYEEFHTGEEIDRLYFEIVLKSAPQLLDPTPEAEKKEKIPNNLFMYWDKSPPPEVLDNFAIHRNMKQFNFRIFDKEEATEWLYSNYGVEARSIFLNARNSAEAADILRVHVTQLYGGWWMNADHRIRDDAAADFMTSQDASDVFFVTGNNIIHTDCYGTIPGSMIGEDCLLSLYRNCYLHPVMFTAYKTGSGVFNRAVNRRIWRKIQGFKIKETLKIYDEAAFDKVIYKFPL</sequence>
<evidence type="ECO:0000313" key="2">
    <source>
        <dbReference type="EMBL" id="MCX2564594.1"/>
    </source>
</evidence>
<comment type="caution">
    <text evidence="2">The sequence shown here is derived from an EMBL/GenBank/DDBJ whole genome shotgun (WGS) entry which is preliminary data.</text>
</comment>
<feature type="region of interest" description="Disordered" evidence="1">
    <location>
        <begin position="17"/>
        <end position="42"/>
    </location>
</feature>
<dbReference type="EMBL" id="JAPIUZ010000007">
    <property type="protein sequence ID" value="MCX2564594.1"/>
    <property type="molecule type" value="Genomic_DNA"/>
</dbReference>
<evidence type="ECO:0000256" key="1">
    <source>
        <dbReference type="SAM" id="MobiDB-lite"/>
    </source>
</evidence>
<evidence type="ECO:0000313" key="3">
    <source>
        <dbReference type="Proteomes" id="UP001301152"/>
    </source>
</evidence>
<keyword evidence="3" id="KW-1185">Reference proteome</keyword>
<dbReference type="RefSeq" id="WP_173560162.1">
    <property type="nucleotide sequence ID" value="NZ_JAPIUZ010000007.1"/>
</dbReference>
<name>A0ABT3QH44_9PROT</name>
<dbReference type="InterPro" id="IPR029044">
    <property type="entry name" value="Nucleotide-diphossugar_trans"/>
</dbReference>
<feature type="compositionally biased region" description="Polar residues" evidence="1">
    <location>
        <begin position="22"/>
        <end position="33"/>
    </location>
</feature>
<accession>A0ABT3QH44</accession>
<reference evidence="2 3" key="1">
    <citation type="submission" date="2022-11" db="EMBL/GenBank/DDBJ databases">
        <title>Genome sequencing of Acetobacter type strain.</title>
        <authorList>
            <person name="Heo J."/>
            <person name="Lee D."/>
            <person name="Han B.-H."/>
            <person name="Hong S.-B."/>
            <person name="Kwon S.-W."/>
        </authorList>
    </citation>
    <scope>NUCLEOTIDE SEQUENCE [LARGE SCALE GENOMIC DNA]</scope>
    <source>
        <strain evidence="2 3">KACC 21253</strain>
    </source>
</reference>